<reference evidence="1" key="1">
    <citation type="journal article" date="2023" name="PLoS Negl. Trop. Dis.">
        <title>A genome sequence for Biomphalaria pfeifferi, the major vector snail for the human-infecting parasite Schistosoma mansoni.</title>
        <authorList>
            <person name="Bu L."/>
            <person name="Lu L."/>
            <person name="Laidemitt M.R."/>
            <person name="Zhang S.M."/>
            <person name="Mutuku M."/>
            <person name="Mkoji G."/>
            <person name="Steinauer M."/>
            <person name="Loker E.S."/>
        </authorList>
    </citation>
    <scope>NUCLEOTIDE SEQUENCE</scope>
    <source>
        <strain evidence="1">KasaAsao</strain>
    </source>
</reference>
<evidence type="ECO:0000313" key="1">
    <source>
        <dbReference type="EMBL" id="KAK0050122.1"/>
    </source>
</evidence>
<dbReference type="EMBL" id="JASAOG010000118">
    <property type="protein sequence ID" value="KAK0050122.1"/>
    <property type="molecule type" value="Genomic_DNA"/>
</dbReference>
<keyword evidence="2" id="KW-1185">Reference proteome</keyword>
<accession>A0AAD8B9J5</accession>
<sequence>MSTFLFETISLRSVPDEISLSLLLGGQCSSFSNLSDPRAVRESLMDEMSTCPE</sequence>
<organism evidence="1 2">
    <name type="scientific">Biomphalaria pfeifferi</name>
    <name type="common">Bloodfluke planorb</name>
    <name type="synonym">Freshwater snail</name>
    <dbReference type="NCBI Taxonomy" id="112525"/>
    <lineage>
        <taxon>Eukaryota</taxon>
        <taxon>Metazoa</taxon>
        <taxon>Spiralia</taxon>
        <taxon>Lophotrochozoa</taxon>
        <taxon>Mollusca</taxon>
        <taxon>Gastropoda</taxon>
        <taxon>Heterobranchia</taxon>
        <taxon>Euthyneura</taxon>
        <taxon>Panpulmonata</taxon>
        <taxon>Hygrophila</taxon>
        <taxon>Lymnaeoidea</taxon>
        <taxon>Planorbidae</taxon>
        <taxon>Biomphalaria</taxon>
    </lineage>
</organism>
<reference evidence="1" key="2">
    <citation type="submission" date="2023-04" db="EMBL/GenBank/DDBJ databases">
        <authorList>
            <person name="Bu L."/>
            <person name="Lu L."/>
            <person name="Laidemitt M.R."/>
            <person name="Zhang S.M."/>
            <person name="Mutuku M."/>
            <person name="Mkoji G."/>
            <person name="Steinauer M."/>
            <person name="Loker E.S."/>
        </authorList>
    </citation>
    <scope>NUCLEOTIDE SEQUENCE</scope>
    <source>
        <strain evidence="1">KasaAsao</strain>
        <tissue evidence="1">Whole Snail</tissue>
    </source>
</reference>
<dbReference type="AlphaFoldDB" id="A0AAD8B9J5"/>
<evidence type="ECO:0000313" key="2">
    <source>
        <dbReference type="Proteomes" id="UP001233172"/>
    </source>
</evidence>
<gene>
    <name evidence="1" type="ORF">Bpfe_020503</name>
</gene>
<proteinExistence type="predicted"/>
<name>A0AAD8B9J5_BIOPF</name>
<dbReference type="Proteomes" id="UP001233172">
    <property type="component" value="Unassembled WGS sequence"/>
</dbReference>
<feature type="non-terminal residue" evidence="1">
    <location>
        <position position="53"/>
    </location>
</feature>
<protein>
    <submittedName>
        <fullName evidence="1">Uncharacterized protein</fullName>
    </submittedName>
</protein>
<comment type="caution">
    <text evidence="1">The sequence shown here is derived from an EMBL/GenBank/DDBJ whole genome shotgun (WGS) entry which is preliminary data.</text>
</comment>